<evidence type="ECO:0000313" key="2">
    <source>
        <dbReference type="Proteomes" id="UP000177354"/>
    </source>
</evidence>
<protein>
    <recommendedName>
        <fullName evidence="3">Lysine biosynthesis protein LysW</fullName>
    </recommendedName>
</protein>
<evidence type="ECO:0000313" key="1">
    <source>
        <dbReference type="EMBL" id="OGG08299.1"/>
    </source>
</evidence>
<dbReference type="Gene3D" id="2.20.28.160">
    <property type="match status" value="1"/>
</dbReference>
<dbReference type="EMBL" id="MFJF01000004">
    <property type="protein sequence ID" value="OGG08299.1"/>
    <property type="molecule type" value="Genomic_DNA"/>
</dbReference>
<accession>A0A1F5Z773</accession>
<name>A0A1F5Z773_9BACT</name>
<reference evidence="1 2" key="1">
    <citation type="journal article" date="2016" name="Nat. Commun.">
        <title>Thousands of microbial genomes shed light on interconnected biogeochemical processes in an aquifer system.</title>
        <authorList>
            <person name="Anantharaman K."/>
            <person name="Brown C.T."/>
            <person name="Hug L.A."/>
            <person name="Sharon I."/>
            <person name="Castelle C.J."/>
            <person name="Probst A.J."/>
            <person name="Thomas B.C."/>
            <person name="Singh A."/>
            <person name="Wilkins M.J."/>
            <person name="Karaoz U."/>
            <person name="Brodie E.L."/>
            <person name="Williams K.H."/>
            <person name="Hubbard S.S."/>
            <person name="Banfield J.F."/>
        </authorList>
    </citation>
    <scope>NUCLEOTIDE SEQUENCE [LARGE SCALE GENOMIC DNA]</scope>
</reference>
<dbReference type="InterPro" id="IPR005906">
    <property type="entry name" value="LysW"/>
</dbReference>
<dbReference type="Proteomes" id="UP000177354">
    <property type="component" value="Unassembled WGS sequence"/>
</dbReference>
<evidence type="ECO:0008006" key="3">
    <source>
        <dbReference type="Google" id="ProtNLM"/>
    </source>
</evidence>
<dbReference type="AlphaFoldDB" id="A0A1F5Z773"/>
<gene>
    <name evidence="1" type="ORF">A2777_06270</name>
</gene>
<sequence length="59" mass="6561">MNKVIQQNKRAYPCPECENPIPVKEMPKAGLFIECPACGTESEFISADPPQLAPLEEEK</sequence>
<comment type="caution">
    <text evidence="1">The sequence shown here is derived from an EMBL/GenBank/DDBJ whole genome shotgun (WGS) entry which is preliminary data.</text>
</comment>
<dbReference type="Pfam" id="PF21344">
    <property type="entry name" value="Zn_ribbon_LysW"/>
    <property type="match status" value="1"/>
</dbReference>
<proteinExistence type="predicted"/>
<organism evidence="1 2">
    <name type="scientific">Candidatus Gottesmanbacteria bacterium RIFCSPHIGHO2_01_FULL_40_15</name>
    <dbReference type="NCBI Taxonomy" id="1798376"/>
    <lineage>
        <taxon>Bacteria</taxon>
        <taxon>Candidatus Gottesmaniibacteriota</taxon>
    </lineage>
</organism>